<proteinExistence type="predicted"/>
<dbReference type="EMBL" id="KV407454">
    <property type="protein sequence ID" value="KZF26080.1"/>
    <property type="molecule type" value="Genomic_DNA"/>
</dbReference>
<reference evidence="1 2" key="1">
    <citation type="journal article" date="2016" name="Fungal Biol.">
        <title>The genome of Xylona heveae provides a window into fungal endophytism.</title>
        <authorList>
            <person name="Gazis R."/>
            <person name="Kuo A."/>
            <person name="Riley R."/>
            <person name="LaButti K."/>
            <person name="Lipzen A."/>
            <person name="Lin J."/>
            <person name="Amirebrahimi M."/>
            <person name="Hesse C.N."/>
            <person name="Spatafora J.W."/>
            <person name="Henrissat B."/>
            <person name="Hainaut M."/>
            <person name="Grigoriev I.V."/>
            <person name="Hibbett D.S."/>
        </authorList>
    </citation>
    <scope>NUCLEOTIDE SEQUENCE [LARGE SCALE GENOMIC DNA]</scope>
    <source>
        <strain evidence="1 2">TC161</strain>
    </source>
</reference>
<keyword evidence="2" id="KW-1185">Reference proteome</keyword>
<evidence type="ECO:0008006" key="3">
    <source>
        <dbReference type="Google" id="ProtNLM"/>
    </source>
</evidence>
<dbReference type="Proteomes" id="UP000076632">
    <property type="component" value="Unassembled WGS sequence"/>
</dbReference>
<evidence type="ECO:0000313" key="2">
    <source>
        <dbReference type="Proteomes" id="UP000076632"/>
    </source>
</evidence>
<dbReference type="AlphaFoldDB" id="A0A165JD75"/>
<dbReference type="GeneID" id="28896583"/>
<gene>
    <name evidence="1" type="ORF">L228DRAFT_242481</name>
</gene>
<evidence type="ECO:0000313" key="1">
    <source>
        <dbReference type="EMBL" id="KZF26080.1"/>
    </source>
</evidence>
<protein>
    <recommendedName>
        <fullName evidence="3">Peptidase A2 domain-containing protein</fullName>
    </recommendedName>
</protein>
<dbReference type="RefSeq" id="XP_018191635.1">
    <property type="nucleotide sequence ID" value="XM_018331446.1"/>
</dbReference>
<organism evidence="1 2">
    <name type="scientific">Xylona heveae (strain CBS 132557 / TC161)</name>
    <dbReference type="NCBI Taxonomy" id="1328760"/>
    <lineage>
        <taxon>Eukaryota</taxon>
        <taxon>Fungi</taxon>
        <taxon>Dikarya</taxon>
        <taxon>Ascomycota</taxon>
        <taxon>Pezizomycotina</taxon>
        <taxon>Xylonomycetes</taxon>
        <taxon>Xylonales</taxon>
        <taxon>Xylonaceae</taxon>
        <taxon>Xylona</taxon>
    </lineage>
</organism>
<dbReference type="InParanoid" id="A0A165JD75"/>
<name>A0A165JD75_XYLHT</name>
<accession>A0A165JD75</accession>
<dbReference type="OrthoDB" id="3436695at2759"/>
<sequence length="57" mass="6445">MAGSHNLRIEGLDAGSEDSVCKLDNQLMIWDTGARSTVITDDLFPQEFRDFLKEEQT</sequence>